<dbReference type="AlphaFoldDB" id="A0A397W8A6"/>
<organism evidence="1 2">
    <name type="scientific">Gigaspora rosea</name>
    <dbReference type="NCBI Taxonomy" id="44941"/>
    <lineage>
        <taxon>Eukaryota</taxon>
        <taxon>Fungi</taxon>
        <taxon>Fungi incertae sedis</taxon>
        <taxon>Mucoromycota</taxon>
        <taxon>Glomeromycotina</taxon>
        <taxon>Glomeromycetes</taxon>
        <taxon>Diversisporales</taxon>
        <taxon>Gigasporaceae</taxon>
        <taxon>Gigaspora</taxon>
    </lineage>
</organism>
<dbReference type="InterPro" id="IPR002401">
    <property type="entry name" value="Cyt_P450_E_grp-I"/>
</dbReference>
<dbReference type="GO" id="GO:0016705">
    <property type="term" value="F:oxidoreductase activity, acting on paired donors, with incorporation or reduction of molecular oxygen"/>
    <property type="evidence" value="ECO:0007669"/>
    <property type="project" value="InterPro"/>
</dbReference>
<dbReference type="STRING" id="44941.A0A397W8A6"/>
<dbReference type="GO" id="GO:0004497">
    <property type="term" value="F:monooxygenase activity"/>
    <property type="evidence" value="ECO:0007669"/>
    <property type="project" value="InterPro"/>
</dbReference>
<accession>A0A397W8A6</accession>
<evidence type="ECO:0000313" key="1">
    <source>
        <dbReference type="EMBL" id="RIB30940.1"/>
    </source>
</evidence>
<comment type="caution">
    <text evidence="1">The sequence shown here is derived from an EMBL/GenBank/DDBJ whole genome shotgun (WGS) entry which is preliminary data.</text>
</comment>
<dbReference type="Gene3D" id="1.10.630.10">
    <property type="entry name" value="Cytochrome P450"/>
    <property type="match status" value="1"/>
</dbReference>
<dbReference type="PRINTS" id="PR00463">
    <property type="entry name" value="EP450I"/>
</dbReference>
<dbReference type="InterPro" id="IPR001128">
    <property type="entry name" value="Cyt_P450"/>
</dbReference>
<dbReference type="Pfam" id="PF00067">
    <property type="entry name" value="p450"/>
    <property type="match status" value="1"/>
</dbReference>
<reference evidence="1 2" key="1">
    <citation type="submission" date="2018-06" db="EMBL/GenBank/DDBJ databases">
        <title>Comparative genomics reveals the genomic features of Rhizophagus irregularis, R. cerebriforme, R. diaphanum and Gigaspora rosea, and their symbiotic lifestyle signature.</title>
        <authorList>
            <person name="Morin E."/>
            <person name="San Clemente H."/>
            <person name="Chen E.C.H."/>
            <person name="De La Providencia I."/>
            <person name="Hainaut M."/>
            <person name="Kuo A."/>
            <person name="Kohler A."/>
            <person name="Murat C."/>
            <person name="Tang N."/>
            <person name="Roy S."/>
            <person name="Loubradou J."/>
            <person name="Henrissat B."/>
            <person name="Grigoriev I.V."/>
            <person name="Corradi N."/>
            <person name="Roux C."/>
            <person name="Martin F.M."/>
        </authorList>
    </citation>
    <scope>NUCLEOTIDE SEQUENCE [LARGE SCALE GENOMIC DNA]</scope>
    <source>
        <strain evidence="1 2">DAOM 194757</strain>
    </source>
</reference>
<sequence length="131" mass="15061">MRCCNIIEEPMPSPFIEDYPGKDENGISVITTLKWTIDFLAKYQDVQQKIQYEIKEIVGERKILTQAVLVNEYTVGYHIPKDSSLIVDVMSLHYDPSIFPTLKCLFHSDGSIMTQFGKGRRRCDSLLQSEL</sequence>
<keyword evidence="2" id="KW-1185">Reference proteome</keyword>
<protein>
    <submittedName>
        <fullName evidence="1">Uncharacterized protein</fullName>
    </submittedName>
</protein>
<dbReference type="GO" id="GO:0020037">
    <property type="term" value="F:heme binding"/>
    <property type="evidence" value="ECO:0007669"/>
    <property type="project" value="InterPro"/>
</dbReference>
<gene>
    <name evidence="1" type="ORF">C2G38_2151320</name>
</gene>
<evidence type="ECO:0000313" key="2">
    <source>
        <dbReference type="Proteomes" id="UP000266673"/>
    </source>
</evidence>
<dbReference type="GO" id="GO:0005506">
    <property type="term" value="F:iron ion binding"/>
    <property type="evidence" value="ECO:0007669"/>
    <property type="project" value="InterPro"/>
</dbReference>
<dbReference type="InterPro" id="IPR036396">
    <property type="entry name" value="Cyt_P450_sf"/>
</dbReference>
<proteinExistence type="predicted"/>
<dbReference type="EMBL" id="QKWP01000002">
    <property type="protein sequence ID" value="RIB30940.1"/>
    <property type="molecule type" value="Genomic_DNA"/>
</dbReference>
<dbReference type="SUPFAM" id="SSF48264">
    <property type="entry name" value="Cytochrome P450"/>
    <property type="match status" value="1"/>
</dbReference>
<dbReference type="OrthoDB" id="1103324at2759"/>
<dbReference type="Proteomes" id="UP000266673">
    <property type="component" value="Unassembled WGS sequence"/>
</dbReference>
<name>A0A397W8A6_9GLOM</name>